<evidence type="ECO:0000313" key="8">
    <source>
        <dbReference type="Proteomes" id="UP000087766"/>
    </source>
</evidence>
<dbReference type="KEGG" id="vra:106773254"/>
<evidence type="ECO:0000256" key="1">
    <source>
        <dbReference type="ARBA" id="ARBA00010240"/>
    </source>
</evidence>
<dbReference type="PANTHER" id="PTHR32176">
    <property type="entry name" value="XYLOSE ISOMERASE"/>
    <property type="match status" value="1"/>
</dbReference>
<dbReference type="AlphaFoldDB" id="A0A1S3VBD9"/>
<accession>A0A1S3VBD9</accession>
<organism evidence="8 9">
    <name type="scientific">Vigna radiata var. radiata</name>
    <name type="common">Mung bean</name>
    <name type="synonym">Phaseolus aureus</name>
    <dbReference type="NCBI Taxonomy" id="3916"/>
    <lineage>
        <taxon>Eukaryota</taxon>
        <taxon>Viridiplantae</taxon>
        <taxon>Streptophyta</taxon>
        <taxon>Embryophyta</taxon>
        <taxon>Tracheophyta</taxon>
        <taxon>Spermatophyta</taxon>
        <taxon>Magnoliopsida</taxon>
        <taxon>eudicotyledons</taxon>
        <taxon>Gunneridae</taxon>
        <taxon>Pentapetalae</taxon>
        <taxon>rosids</taxon>
        <taxon>fabids</taxon>
        <taxon>Fabales</taxon>
        <taxon>Fabaceae</taxon>
        <taxon>Papilionoideae</taxon>
        <taxon>50 kb inversion clade</taxon>
        <taxon>NPAAA clade</taxon>
        <taxon>indigoferoid/millettioid clade</taxon>
        <taxon>Phaseoleae</taxon>
        <taxon>Vigna</taxon>
    </lineage>
</organism>
<dbReference type="GO" id="GO:0047372">
    <property type="term" value="F:monoacylglycerol lipase activity"/>
    <property type="evidence" value="ECO:0007669"/>
    <property type="project" value="TreeGrafter"/>
</dbReference>
<dbReference type="PROSITE" id="PS51635">
    <property type="entry name" value="PNPLA"/>
    <property type="match status" value="1"/>
</dbReference>
<feature type="short sequence motif" description="GXGXXG" evidence="4">
    <location>
        <begin position="40"/>
        <end position="45"/>
    </location>
</feature>
<evidence type="ECO:0000256" key="5">
    <source>
        <dbReference type="RuleBase" id="RU361262"/>
    </source>
</evidence>
<keyword evidence="6" id="KW-0732">Signal</keyword>
<keyword evidence="4 5" id="KW-0378">Hydrolase</keyword>
<feature type="short sequence motif" description="DGA/G" evidence="4">
    <location>
        <begin position="214"/>
        <end position="216"/>
    </location>
</feature>
<reference evidence="9" key="2">
    <citation type="submission" date="2025-08" db="UniProtKB">
        <authorList>
            <consortium name="RefSeq"/>
        </authorList>
    </citation>
    <scope>IDENTIFICATION</scope>
    <source>
        <tissue evidence="9">Leaf</tissue>
    </source>
</reference>
<name>A0A1S3VBD9_VIGRR</name>
<dbReference type="Proteomes" id="UP000087766">
    <property type="component" value="Chromosome 9"/>
</dbReference>
<comment type="similarity">
    <text evidence="1 5">Belongs to the patatin family.</text>
</comment>
<dbReference type="RefSeq" id="XP_014515449.1">
    <property type="nucleotide sequence ID" value="XM_014659963.2"/>
</dbReference>
<evidence type="ECO:0000313" key="9">
    <source>
        <dbReference type="RefSeq" id="XP_014515449.1"/>
    </source>
</evidence>
<dbReference type="OrthoDB" id="1377244at2759"/>
<gene>
    <name evidence="9" type="primary">LOC106773254</name>
</gene>
<feature type="chain" id="PRO_5010302891" description="Patatin" evidence="6">
    <location>
        <begin position="19"/>
        <end position="410"/>
    </location>
</feature>
<keyword evidence="8" id="KW-1185">Reference proteome</keyword>
<evidence type="ECO:0000256" key="3">
    <source>
        <dbReference type="ARBA" id="ARBA00023098"/>
    </source>
</evidence>
<dbReference type="Pfam" id="PF01734">
    <property type="entry name" value="Patatin"/>
    <property type="match status" value="1"/>
</dbReference>
<evidence type="ECO:0000256" key="2">
    <source>
        <dbReference type="ARBA" id="ARBA00022963"/>
    </source>
</evidence>
<dbReference type="GO" id="GO:0016042">
    <property type="term" value="P:lipid catabolic process"/>
    <property type="evidence" value="ECO:0007669"/>
    <property type="project" value="UniProtKB-UniRule"/>
</dbReference>
<keyword evidence="2 4" id="KW-0442">Lipid degradation</keyword>
<dbReference type="GO" id="GO:0004620">
    <property type="term" value="F:phospholipase activity"/>
    <property type="evidence" value="ECO:0007669"/>
    <property type="project" value="TreeGrafter"/>
</dbReference>
<comment type="function">
    <text evidence="5">Lipolytic acyl hydrolase (LAH).</text>
</comment>
<dbReference type="InterPro" id="IPR016035">
    <property type="entry name" value="Acyl_Trfase/lysoPLipase"/>
</dbReference>
<feature type="short sequence motif" description="GXSXG" evidence="4">
    <location>
        <begin position="77"/>
        <end position="81"/>
    </location>
</feature>
<protein>
    <recommendedName>
        <fullName evidence="5">Patatin</fullName>
        <ecNumber evidence="5">3.1.1.-</ecNumber>
    </recommendedName>
</protein>
<evidence type="ECO:0000256" key="6">
    <source>
        <dbReference type="SAM" id="SignalP"/>
    </source>
</evidence>
<keyword evidence="3 4" id="KW-0443">Lipid metabolism</keyword>
<feature type="domain" description="PNPLA" evidence="7">
    <location>
        <begin position="36"/>
        <end position="227"/>
    </location>
</feature>
<dbReference type="EC" id="3.1.1.-" evidence="5"/>
<sequence length="410" mass="45347">MAHLVFFVLLFAGQLTGGFSTQRLPPSNNGKMITILGIDGGGIRGILPATVLDYLDKALKLRNPNADLAHYFDVIGGTSTGGLITAMLATPSPHDPTRAAFTPAQIVDFYKQYGPHIFNLSRPGKGSQFDGEFLHNITRQVLKDTRLNQTLTNVVIPTFDIKTQKPVIFSNYKLEDAPYLNALLSDIAISTSAAPTQLPPYYFVNDGVEFNMVDGGFVAGNPTQPTISEVLQHNEYQKILVLSVGTGTEKITETYDAQTAATWSALNWLGPAIGFLGSAPTAWTEYYLESLFVGSQPGDIYLRIEEYDLNHDFSNQVNASQECMNGLEETGKQLLQENVVKLNLDTFDLEKLQLKNAEALDRIADILVGERQRRLKRKTIEKRGRPLLESLRVFSDKTQASAELLKNLFI</sequence>
<feature type="signal peptide" evidence="6">
    <location>
        <begin position="1"/>
        <end position="18"/>
    </location>
</feature>
<dbReference type="InterPro" id="IPR002641">
    <property type="entry name" value="PNPLA_dom"/>
</dbReference>
<dbReference type="SUPFAM" id="SSF52151">
    <property type="entry name" value="FabD/lysophospholipase-like"/>
    <property type="match status" value="1"/>
</dbReference>
<dbReference type="GeneID" id="106773254"/>
<comment type="domain">
    <text evidence="5">The nitrogen atoms of the two glycine residues in the GGXR motif define the oxyanion hole, and stabilize the oxyanion that forms during the nucleophilic attack by the catalytic serine during substrate cleavage.</text>
</comment>
<feature type="active site" description="Nucleophile" evidence="4">
    <location>
        <position position="79"/>
    </location>
</feature>
<evidence type="ECO:0000256" key="4">
    <source>
        <dbReference type="PROSITE-ProRule" id="PRU01161"/>
    </source>
</evidence>
<dbReference type="Gene3D" id="3.40.1090.10">
    <property type="entry name" value="Cytosolic phospholipase A2 catalytic domain"/>
    <property type="match status" value="1"/>
</dbReference>
<proteinExistence type="inferred from homology"/>
<evidence type="ECO:0000259" key="7">
    <source>
        <dbReference type="PROSITE" id="PS51635"/>
    </source>
</evidence>
<reference evidence="8" key="1">
    <citation type="journal article" date="2014" name="Nat. Commun.">
        <title>Genome sequence of mungbean and insights into evolution within Vigna species.</title>
        <authorList>
            <person name="Kang Y.J."/>
            <person name="Kim S.K."/>
            <person name="Kim M.Y."/>
            <person name="Lestari P."/>
            <person name="Kim K.H."/>
            <person name="Ha B.K."/>
            <person name="Jun T.H."/>
            <person name="Hwang W.J."/>
            <person name="Lee T."/>
            <person name="Lee J."/>
            <person name="Shim S."/>
            <person name="Yoon M.Y."/>
            <person name="Jang Y.E."/>
            <person name="Han K.S."/>
            <person name="Taeprayoon P."/>
            <person name="Yoon N."/>
            <person name="Somta P."/>
            <person name="Tanya P."/>
            <person name="Kim K.S."/>
            <person name="Gwag J.G."/>
            <person name="Moon J.K."/>
            <person name="Lee Y.H."/>
            <person name="Park B.S."/>
            <person name="Bombarely A."/>
            <person name="Doyle J.J."/>
            <person name="Jackson S.A."/>
            <person name="Schafleitner R."/>
            <person name="Srinives P."/>
            <person name="Varshney R.K."/>
            <person name="Lee S.H."/>
        </authorList>
    </citation>
    <scope>NUCLEOTIDE SEQUENCE [LARGE SCALE GENOMIC DNA]</scope>
    <source>
        <strain evidence="8">cv. VC1973A</strain>
    </source>
</reference>
<feature type="active site" description="Proton acceptor" evidence="4">
    <location>
        <position position="214"/>
    </location>
</feature>
<dbReference type="PANTHER" id="PTHR32176:SF33">
    <property type="entry name" value="PATATIN"/>
    <property type="match status" value="1"/>
</dbReference>